<sequence length="141" mass="16124">MPGWWSGSREDFLSAVPDEISDQLSGEANRDGWEIEREQMTEWRETVGLLQNQVFRNRGVEILREALASDELGCIHGVVLEFDFRRRGIRIDAILLAGKNILVVEFKRSKLTSGDHDQVVNYCINLVEFHKETQNMIGYGG</sequence>
<organism evidence="1">
    <name type="scientific">marine metagenome</name>
    <dbReference type="NCBI Taxonomy" id="408172"/>
    <lineage>
        <taxon>unclassified sequences</taxon>
        <taxon>metagenomes</taxon>
        <taxon>ecological metagenomes</taxon>
    </lineage>
</organism>
<name>A0A382GMC6_9ZZZZ</name>
<evidence type="ECO:0000313" key="1">
    <source>
        <dbReference type="EMBL" id="SVB75321.1"/>
    </source>
</evidence>
<gene>
    <name evidence="1" type="ORF">METZ01_LOCUS228175</name>
</gene>
<feature type="non-terminal residue" evidence="1">
    <location>
        <position position="141"/>
    </location>
</feature>
<accession>A0A382GMC6</accession>
<reference evidence="1" key="1">
    <citation type="submission" date="2018-05" db="EMBL/GenBank/DDBJ databases">
        <authorList>
            <person name="Lanie J.A."/>
            <person name="Ng W.-L."/>
            <person name="Kazmierczak K.M."/>
            <person name="Andrzejewski T.M."/>
            <person name="Davidsen T.M."/>
            <person name="Wayne K.J."/>
            <person name="Tettelin H."/>
            <person name="Glass J.I."/>
            <person name="Rusch D."/>
            <person name="Podicherti R."/>
            <person name="Tsui H.-C.T."/>
            <person name="Winkler M.E."/>
        </authorList>
    </citation>
    <scope>NUCLEOTIDE SEQUENCE</scope>
</reference>
<protein>
    <submittedName>
        <fullName evidence="1">Uncharacterized protein</fullName>
    </submittedName>
</protein>
<proteinExistence type="predicted"/>
<dbReference type="AlphaFoldDB" id="A0A382GMC6"/>
<dbReference type="EMBL" id="UINC01055906">
    <property type="protein sequence ID" value="SVB75321.1"/>
    <property type="molecule type" value="Genomic_DNA"/>
</dbReference>